<keyword evidence="7" id="KW-1185">Reference proteome</keyword>
<gene>
    <name evidence="6" type="ORF">B0I35DRAFT_442107</name>
</gene>
<dbReference type="Proteomes" id="UP000813444">
    <property type="component" value="Unassembled WGS sequence"/>
</dbReference>
<sequence>MSTPWEQFPQIRTHVQADSGSKDDDGWLDTNKQLFKLLKDVQEKQNEYLALKRNRWKSIDYSRIARSLLEQPGDMWPRLRSLHVCNCLTDRSDISVGEEFFTNLLNLEHIVDDIRKELAIWVTDTARTNIAALVDLTKRIDEGSEVQLPWAKRYLGIRKGAYGSYVIHAKLSTNFDHPFIFQPHLDGEIADHEGGSSIQTQPACGKFVHLTVGPKFMSIALEDALGILCFSRTEHLDHSRLLDSHIRQWRERLPTDLVLPIERCSAKVSYIASVAMIYQMRCFVVAHPGQGAGPMKPPEPALRCLRDEVTFRGFYGDSRIRLVEERYTTFLHMLPVYVPVGHFGLLTISDQNNPHNLLKHHQKVSENSLFDGIYANCPDPEDQVPWRRYGLELAGLCTGVSMFQFQICIFIDTWETNWSHTIKCIDEMVILKLETLDDDSRLRRLVLENDDDAAVLYFKVLQSLNFFSDTIRSAESYIDDVSAASSHELFRHDWSNDETAQAKENTKEDTKRVLDYNWAIVKKRQHEASSRILQKLERTTNEVKSLQSGLFNVQSITAAHKSLQETQKSITLNRYLLVFTIVTIIFLPPTFAATFFGMDAFSLDTDQATRRLFWTVFGVLSGVTYVLSAIGLFGSHLLATKREQLVGQIRQQWEGLARRFRERPNQTRSAGSDGEA</sequence>
<reference evidence="6" key="1">
    <citation type="journal article" date="2021" name="Nat. Commun.">
        <title>Genetic determinants of endophytism in the Arabidopsis root mycobiome.</title>
        <authorList>
            <person name="Mesny F."/>
            <person name="Miyauchi S."/>
            <person name="Thiergart T."/>
            <person name="Pickel B."/>
            <person name="Atanasova L."/>
            <person name="Karlsson M."/>
            <person name="Huettel B."/>
            <person name="Barry K.W."/>
            <person name="Haridas S."/>
            <person name="Chen C."/>
            <person name="Bauer D."/>
            <person name="Andreopoulos W."/>
            <person name="Pangilinan J."/>
            <person name="LaButti K."/>
            <person name="Riley R."/>
            <person name="Lipzen A."/>
            <person name="Clum A."/>
            <person name="Drula E."/>
            <person name="Henrissat B."/>
            <person name="Kohler A."/>
            <person name="Grigoriev I.V."/>
            <person name="Martin F.M."/>
            <person name="Hacquard S."/>
        </authorList>
    </citation>
    <scope>NUCLEOTIDE SEQUENCE</scope>
    <source>
        <strain evidence="6">MPI-CAGE-CH-0235</strain>
    </source>
</reference>
<evidence type="ECO:0000313" key="6">
    <source>
        <dbReference type="EMBL" id="KAH7308515.1"/>
    </source>
</evidence>
<dbReference type="GO" id="GO:0046873">
    <property type="term" value="F:metal ion transmembrane transporter activity"/>
    <property type="evidence" value="ECO:0007669"/>
    <property type="project" value="InterPro"/>
</dbReference>
<dbReference type="AlphaFoldDB" id="A0A8K0SFK0"/>
<evidence type="ECO:0000256" key="3">
    <source>
        <dbReference type="ARBA" id="ARBA00022989"/>
    </source>
</evidence>
<dbReference type="PANTHER" id="PTHR47685">
    <property type="entry name" value="MAGNESIUM TRANSPORT PROTEIN CORA"/>
    <property type="match status" value="1"/>
</dbReference>
<keyword evidence="2 5" id="KW-0812">Transmembrane</keyword>
<evidence type="ECO:0000256" key="2">
    <source>
        <dbReference type="ARBA" id="ARBA00022692"/>
    </source>
</evidence>
<organism evidence="6 7">
    <name type="scientific">Stachybotrys elegans</name>
    <dbReference type="NCBI Taxonomy" id="80388"/>
    <lineage>
        <taxon>Eukaryota</taxon>
        <taxon>Fungi</taxon>
        <taxon>Dikarya</taxon>
        <taxon>Ascomycota</taxon>
        <taxon>Pezizomycotina</taxon>
        <taxon>Sordariomycetes</taxon>
        <taxon>Hypocreomycetidae</taxon>
        <taxon>Hypocreales</taxon>
        <taxon>Stachybotryaceae</taxon>
        <taxon>Stachybotrys</taxon>
    </lineage>
</organism>
<dbReference type="Gene3D" id="1.20.58.340">
    <property type="entry name" value="Magnesium transport protein CorA, transmembrane region"/>
    <property type="match status" value="1"/>
</dbReference>
<dbReference type="EMBL" id="JAGPNK010000015">
    <property type="protein sequence ID" value="KAH7308515.1"/>
    <property type="molecule type" value="Genomic_DNA"/>
</dbReference>
<evidence type="ECO:0000313" key="7">
    <source>
        <dbReference type="Proteomes" id="UP000813444"/>
    </source>
</evidence>
<name>A0A8K0SFK0_9HYPO</name>
<keyword evidence="3 5" id="KW-1133">Transmembrane helix</keyword>
<dbReference type="OrthoDB" id="5430750at2759"/>
<feature type="transmembrane region" description="Helical" evidence="5">
    <location>
        <begin position="575"/>
        <end position="597"/>
    </location>
</feature>
<accession>A0A8K0SFK0</accession>
<dbReference type="InterPro" id="IPR050829">
    <property type="entry name" value="CorA_MIT"/>
</dbReference>
<dbReference type="InterPro" id="IPR045863">
    <property type="entry name" value="CorA_TM1_TM2"/>
</dbReference>
<evidence type="ECO:0000256" key="1">
    <source>
        <dbReference type="ARBA" id="ARBA00004141"/>
    </source>
</evidence>
<comment type="subcellular location">
    <subcellularLocation>
        <location evidence="1">Membrane</location>
        <topology evidence="1">Multi-pass membrane protein</topology>
    </subcellularLocation>
</comment>
<dbReference type="GO" id="GO:0016020">
    <property type="term" value="C:membrane"/>
    <property type="evidence" value="ECO:0007669"/>
    <property type="project" value="UniProtKB-SubCell"/>
</dbReference>
<evidence type="ECO:0000256" key="4">
    <source>
        <dbReference type="ARBA" id="ARBA00023136"/>
    </source>
</evidence>
<dbReference type="SUPFAM" id="SSF144083">
    <property type="entry name" value="Magnesium transport protein CorA, transmembrane region"/>
    <property type="match status" value="1"/>
</dbReference>
<proteinExistence type="predicted"/>
<keyword evidence="4 5" id="KW-0472">Membrane</keyword>
<evidence type="ECO:0000256" key="5">
    <source>
        <dbReference type="SAM" id="Phobius"/>
    </source>
</evidence>
<dbReference type="PANTHER" id="PTHR47685:SF1">
    <property type="entry name" value="MAGNESIUM TRANSPORT PROTEIN CORA"/>
    <property type="match status" value="1"/>
</dbReference>
<comment type="caution">
    <text evidence="6">The sequence shown here is derived from an EMBL/GenBank/DDBJ whole genome shotgun (WGS) entry which is preliminary data.</text>
</comment>
<dbReference type="Pfam" id="PF01544">
    <property type="entry name" value="CorA"/>
    <property type="match status" value="1"/>
</dbReference>
<dbReference type="InterPro" id="IPR002523">
    <property type="entry name" value="MgTranspt_CorA/ZnTranspt_ZntB"/>
</dbReference>
<protein>
    <submittedName>
        <fullName evidence="6">Uncharacterized protein</fullName>
    </submittedName>
</protein>
<feature type="transmembrane region" description="Helical" evidence="5">
    <location>
        <begin position="612"/>
        <end position="633"/>
    </location>
</feature>